<protein>
    <submittedName>
        <fullName evidence="2">Uncharacterized protein</fullName>
    </submittedName>
</protein>
<evidence type="ECO:0000313" key="2">
    <source>
        <dbReference type="EMBL" id="AMJ99311.1"/>
    </source>
</evidence>
<keyword evidence="1" id="KW-0812">Transmembrane</keyword>
<dbReference type="EMBL" id="CP014323">
    <property type="protein sequence ID" value="AMJ99311.1"/>
    <property type="molecule type" value="Genomic_DNA"/>
</dbReference>
<dbReference type="OrthoDB" id="7068197at2"/>
<reference evidence="2 3" key="1">
    <citation type="submission" date="2015-12" db="EMBL/GenBank/DDBJ databases">
        <authorList>
            <person name="Shamseldin A."/>
            <person name="Moawad H."/>
            <person name="Abd El-Rahim W.M."/>
            <person name="Sadowsky M.J."/>
        </authorList>
    </citation>
    <scope>NUCLEOTIDE SEQUENCE [LARGE SCALE GENOMIC DNA]</scope>
    <source>
        <strain evidence="2 3">D7</strain>
    </source>
</reference>
<dbReference type="Proteomes" id="UP000063991">
    <property type="component" value="Chromosome"/>
</dbReference>
<dbReference type="RefSeq" id="WP_061095651.1">
    <property type="nucleotide sequence ID" value="NZ_CP014323.1"/>
</dbReference>
<accession>A0A126Q261</accession>
<sequence>MISPPTDNLYKFLAVLGLLIAGSSGAFWWNASNDFDAFFESNEGYINMMFEGAEAYGRFAAKTNEGIAIYNSDQGDINSLSETHKKELDAILQGSEKLKVETGALLDANPAKRFTVNSKLEKYQWARNISVLGGALGVLISGFGFYFWHIRLQRHIDHLHSQVTHNKSVQPSAE</sequence>
<evidence type="ECO:0000313" key="3">
    <source>
        <dbReference type="Proteomes" id="UP000063991"/>
    </source>
</evidence>
<evidence type="ECO:0000256" key="1">
    <source>
        <dbReference type="SAM" id="Phobius"/>
    </source>
</evidence>
<keyword evidence="1" id="KW-0472">Membrane</keyword>
<organism evidence="2 3">
    <name type="scientific">Alteromonas macleodii</name>
    <name type="common">Pseudoalteromonas macleodii</name>
    <dbReference type="NCBI Taxonomy" id="28108"/>
    <lineage>
        <taxon>Bacteria</taxon>
        <taxon>Pseudomonadati</taxon>
        <taxon>Pseudomonadota</taxon>
        <taxon>Gammaproteobacteria</taxon>
        <taxon>Alteromonadales</taxon>
        <taxon>Alteromonadaceae</taxon>
        <taxon>Alteromonas/Salinimonas group</taxon>
        <taxon>Alteromonas</taxon>
    </lineage>
</organism>
<keyword evidence="1" id="KW-1133">Transmembrane helix</keyword>
<name>A0A126Q261_ALTMA</name>
<proteinExistence type="predicted"/>
<feature type="transmembrane region" description="Helical" evidence="1">
    <location>
        <begin position="129"/>
        <end position="148"/>
    </location>
</feature>
<feature type="transmembrane region" description="Helical" evidence="1">
    <location>
        <begin position="12"/>
        <end position="31"/>
    </location>
</feature>
<gene>
    <name evidence="2" type="ORF">AVL55_14765</name>
</gene>
<dbReference type="AlphaFoldDB" id="A0A126Q261"/>